<evidence type="ECO:0000256" key="5">
    <source>
        <dbReference type="ARBA" id="ARBA00022989"/>
    </source>
</evidence>
<name>A0A0S2FCZ1_LYSAN</name>
<dbReference type="Pfam" id="PF07690">
    <property type="entry name" value="MFS_1"/>
    <property type="match status" value="1"/>
</dbReference>
<feature type="transmembrane region" description="Helical" evidence="7">
    <location>
        <begin position="418"/>
        <end position="440"/>
    </location>
</feature>
<dbReference type="Proteomes" id="UP000060787">
    <property type="component" value="Chromosome"/>
</dbReference>
<evidence type="ECO:0000256" key="1">
    <source>
        <dbReference type="ARBA" id="ARBA00004651"/>
    </source>
</evidence>
<keyword evidence="4 7" id="KW-0812">Transmembrane</keyword>
<dbReference type="eggNOG" id="COG2814">
    <property type="taxonomic scope" value="Bacteria"/>
</dbReference>
<comment type="subcellular location">
    <subcellularLocation>
        <location evidence="1">Cell membrane</location>
        <topology evidence="1">Multi-pass membrane protein</topology>
    </subcellularLocation>
</comment>
<dbReference type="GO" id="GO:0022857">
    <property type="term" value="F:transmembrane transporter activity"/>
    <property type="evidence" value="ECO:0007669"/>
    <property type="project" value="InterPro"/>
</dbReference>
<evidence type="ECO:0000256" key="2">
    <source>
        <dbReference type="ARBA" id="ARBA00022448"/>
    </source>
</evidence>
<evidence type="ECO:0000313" key="8">
    <source>
        <dbReference type="EMBL" id="ALN81409.1"/>
    </source>
</evidence>
<organism evidence="8 9">
    <name type="scientific">Lysobacter antibioticus</name>
    <dbReference type="NCBI Taxonomy" id="84531"/>
    <lineage>
        <taxon>Bacteria</taxon>
        <taxon>Pseudomonadati</taxon>
        <taxon>Pseudomonadota</taxon>
        <taxon>Gammaproteobacteria</taxon>
        <taxon>Lysobacterales</taxon>
        <taxon>Lysobacteraceae</taxon>
        <taxon>Lysobacter</taxon>
    </lineage>
</organism>
<dbReference type="KEGG" id="lab:LA76x_3282"/>
<reference evidence="8 9" key="1">
    <citation type="journal article" date="2015" name="BMC Genomics">
        <title>Comparative genomics and metabolic profiling of the genus Lysobacter.</title>
        <authorList>
            <person name="de Bruijn I."/>
            <person name="Cheng X."/>
            <person name="de Jager V."/>
            <person name="Exposito R.G."/>
            <person name="Watrous J."/>
            <person name="Patel N."/>
            <person name="Postma J."/>
            <person name="Dorrestein P.C."/>
            <person name="Kobayashi D."/>
            <person name="Raaijmakers J.M."/>
        </authorList>
    </citation>
    <scope>NUCLEOTIDE SEQUENCE [LARGE SCALE GENOMIC DNA]</scope>
    <source>
        <strain evidence="8 9">76</strain>
    </source>
</reference>
<dbReference type="SUPFAM" id="SSF103473">
    <property type="entry name" value="MFS general substrate transporter"/>
    <property type="match status" value="1"/>
</dbReference>
<feature type="transmembrane region" description="Helical" evidence="7">
    <location>
        <begin position="333"/>
        <end position="354"/>
    </location>
</feature>
<dbReference type="InterPro" id="IPR036259">
    <property type="entry name" value="MFS_trans_sf"/>
</dbReference>
<dbReference type="EMBL" id="CP011129">
    <property type="protein sequence ID" value="ALN81409.1"/>
    <property type="molecule type" value="Genomic_DNA"/>
</dbReference>
<feature type="transmembrane region" description="Helical" evidence="7">
    <location>
        <begin position="303"/>
        <end position="321"/>
    </location>
</feature>
<evidence type="ECO:0000313" key="9">
    <source>
        <dbReference type="Proteomes" id="UP000060787"/>
    </source>
</evidence>
<feature type="transmembrane region" description="Helical" evidence="7">
    <location>
        <begin position="266"/>
        <end position="291"/>
    </location>
</feature>
<keyword evidence="6 7" id="KW-0472">Membrane</keyword>
<feature type="transmembrane region" description="Helical" evidence="7">
    <location>
        <begin position="153"/>
        <end position="176"/>
    </location>
</feature>
<dbReference type="PANTHER" id="PTHR23513">
    <property type="entry name" value="INTEGRAL MEMBRANE EFFLUX PROTEIN-RELATED"/>
    <property type="match status" value="1"/>
</dbReference>
<sequence>MSTDADRPDAVGPGSRDAIATTAPTPAAAPAPAATPAVTPAIGAAQLLRNPGFVGLLVYRLLGMLSYQIVAVTVGWHVYEITHDALALGLIGLTEVIPYFCFALFAGYAVDHLPRRKLGLFACLGLLLTTLMLAGVASGHLPTGAFGFGTLTIYAAIAVNGVVRAFLAPVYMSLFARVLKREHYARGAGVSSVVMQTGLVLGPAMGGALVAWGGKTSAYLVAAGFALAAAIAIISLRVTEPPAPAERAPVFKSIGEGLRFVFNNQVVLGAQALDMFSVLFGGAVALLPAFINDILHYGPEALGVLRAAPAAGAVLIGLWLAKHPPQKNAGRLLLYAVAGFGLCIIGFALSRQFWLSAAMLMLSGMCDGVSVVLRSTILQLSTPDEMRGRVSSINGIFIGSSNELGAFESGLAARLMGLVPSVIFGGCMTLAVVGATAKLAPKLRRLDLRDLQ</sequence>
<keyword evidence="3" id="KW-1003">Cell membrane</keyword>
<dbReference type="PATRIC" id="fig|84531.8.peg.3300"/>
<accession>A0A0S2FCZ1</accession>
<feature type="transmembrane region" description="Helical" evidence="7">
    <location>
        <begin position="57"/>
        <end position="79"/>
    </location>
</feature>
<evidence type="ECO:0000256" key="7">
    <source>
        <dbReference type="SAM" id="Phobius"/>
    </source>
</evidence>
<evidence type="ECO:0000256" key="6">
    <source>
        <dbReference type="ARBA" id="ARBA00023136"/>
    </source>
</evidence>
<evidence type="ECO:0000256" key="4">
    <source>
        <dbReference type="ARBA" id="ARBA00022692"/>
    </source>
</evidence>
<gene>
    <name evidence="8" type="ORF">LA76x_3282</name>
</gene>
<dbReference type="AlphaFoldDB" id="A0A0S2FCZ1"/>
<dbReference type="PANTHER" id="PTHR23513:SF9">
    <property type="entry name" value="ENTEROBACTIN EXPORTER ENTS"/>
    <property type="match status" value="1"/>
</dbReference>
<keyword evidence="2" id="KW-0813">Transport</keyword>
<dbReference type="CDD" id="cd06173">
    <property type="entry name" value="MFS_MefA_like"/>
    <property type="match status" value="1"/>
</dbReference>
<dbReference type="STRING" id="84531.LA76x_3282"/>
<feature type="transmembrane region" description="Helical" evidence="7">
    <location>
        <begin position="85"/>
        <end position="106"/>
    </location>
</feature>
<evidence type="ECO:0000256" key="3">
    <source>
        <dbReference type="ARBA" id="ARBA00022475"/>
    </source>
</evidence>
<feature type="transmembrane region" description="Helical" evidence="7">
    <location>
        <begin position="218"/>
        <end position="238"/>
    </location>
</feature>
<keyword evidence="5 7" id="KW-1133">Transmembrane helix</keyword>
<protein>
    <submittedName>
        <fullName evidence="8">Major Facilitator Superfamily protein</fullName>
    </submittedName>
</protein>
<dbReference type="Gene3D" id="1.20.1250.20">
    <property type="entry name" value="MFS general substrate transporter like domains"/>
    <property type="match status" value="1"/>
</dbReference>
<keyword evidence="9" id="KW-1185">Reference proteome</keyword>
<dbReference type="GO" id="GO:0005886">
    <property type="term" value="C:plasma membrane"/>
    <property type="evidence" value="ECO:0007669"/>
    <property type="project" value="UniProtKB-SubCell"/>
</dbReference>
<dbReference type="InterPro" id="IPR011701">
    <property type="entry name" value="MFS"/>
</dbReference>
<feature type="transmembrane region" description="Helical" evidence="7">
    <location>
        <begin position="118"/>
        <end position="141"/>
    </location>
</feature>
<proteinExistence type="predicted"/>
<feature type="transmembrane region" description="Helical" evidence="7">
    <location>
        <begin position="188"/>
        <end position="212"/>
    </location>
</feature>